<dbReference type="KEGG" id="lsz:JCM16776_0525"/>
<dbReference type="RefSeq" id="WP_018451544.1">
    <property type="nucleotide sequence ID" value="NZ_AP019827.1"/>
</dbReference>
<dbReference type="Proteomes" id="UP000322617">
    <property type="component" value="Chromosome"/>
</dbReference>
<name>A0A510JPL6_9FUSO</name>
<feature type="domain" description="HicB-like antitoxin of toxin-antitoxin system" evidence="1">
    <location>
        <begin position="4"/>
        <end position="116"/>
    </location>
</feature>
<dbReference type="OrthoDB" id="5419659at2"/>
<dbReference type="AlphaFoldDB" id="A0A510JPL6"/>
<accession>A0A510JPL6</accession>
<dbReference type="EMBL" id="AP019827">
    <property type="protein sequence ID" value="BBM40305.1"/>
    <property type="molecule type" value="Genomic_DNA"/>
</dbReference>
<dbReference type="SUPFAM" id="SSF143100">
    <property type="entry name" value="TTHA1013/TTHA0281-like"/>
    <property type="match status" value="1"/>
</dbReference>
<evidence type="ECO:0000313" key="3">
    <source>
        <dbReference type="Proteomes" id="UP000322617"/>
    </source>
</evidence>
<evidence type="ECO:0000259" key="1">
    <source>
        <dbReference type="Pfam" id="PF15919"/>
    </source>
</evidence>
<dbReference type="InterPro" id="IPR031807">
    <property type="entry name" value="HicB-like"/>
</dbReference>
<proteinExistence type="predicted"/>
<protein>
    <submittedName>
        <fullName evidence="2">Toxin-antitoxin system, antitoxin component, HicB family</fullName>
    </submittedName>
</protein>
<sequence length="142" mass="16369">MVVYPAIFHKSVEGGYVVVFPDFDYGATEGKSLEEAMEMAEDYIGTWLYDDFVNNRKLTVPSKLNDISIEISEDEKEFYVEGESFKTLVALDMLKYVSECKNTVVRKNVSIPSWLNEMAKNQNLNFSQILQNALKQELKIEY</sequence>
<dbReference type="InterPro" id="IPR035069">
    <property type="entry name" value="TTHA1013/TTHA0281-like"/>
</dbReference>
<reference evidence="2 3" key="1">
    <citation type="submission" date="2019-07" db="EMBL/GenBank/DDBJ databases">
        <title>Complete Genome Sequence of Leptotrichia shahii Strain JCM 16776.</title>
        <authorList>
            <person name="Watanabe S."/>
            <person name="Cui L."/>
        </authorList>
    </citation>
    <scope>NUCLEOTIDE SEQUENCE [LARGE SCALE GENOMIC DNA]</scope>
    <source>
        <strain evidence="2 3">JCM16776</strain>
    </source>
</reference>
<keyword evidence="3" id="KW-1185">Reference proteome</keyword>
<organism evidence="2 3">
    <name type="scientific">Leptotrichia shahii</name>
    <dbReference type="NCBI Taxonomy" id="157691"/>
    <lineage>
        <taxon>Bacteria</taxon>
        <taxon>Fusobacteriati</taxon>
        <taxon>Fusobacteriota</taxon>
        <taxon>Fusobacteriia</taxon>
        <taxon>Fusobacteriales</taxon>
        <taxon>Leptotrichiaceae</taxon>
        <taxon>Leptotrichia</taxon>
    </lineage>
</organism>
<gene>
    <name evidence="2" type="ORF">JCM16776_0525</name>
</gene>
<dbReference type="STRING" id="1122172.GCA_000373045_01933"/>
<evidence type="ECO:0000313" key="2">
    <source>
        <dbReference type="EMBL" id="BBM40305.1"/>
    </source>
</evidence>
<dbReference type="Pfam" id="PF15919">
    <property type="entry name" value="HicB_lk_antitox"/>
    <property type="match status" value="1"/>
</dbReference>
<dbReference type="Gene3D" id="3.30.160.250">
    <property type="match status" value="1"/>
</dbReference>